<name>A0ABN3AEZ3_9ACTN</name>
<dbReference type="Proteomes" id="UP001501020">
    <property type="component" value="Unassembled WGS sequence"/>
</dbReference>
<dbReference type="InterPro" id="IPR049445">
    <property type="entry name" value="TetR_SbtR-like_C"/>
</dbReference>
<dbReference type="SUPFAM" id="SSF46689">
    <property type="entry name" value="Homeodomain-like"/>
    <property type="match status" value="1"/>
</dbReference>
<evidence type="ECO:0000256" key="1">
    <source>
        <dbReference type="ARBA" id="ARBA00023015"/>
    </source>
</evidence>
<dbReference type="Pfam" id="PF21597">
    <property type="entry name" value="TetR_C_43"/>
    <property type="match status" value="1"/>
</dbReference>
<evidence type="ECO:0000256" key="4">
    <source>
        <dbReference type="PROSITE-ProRule" id="PRU00335"/>
    </source>
</evidence>
<reference evidence="6 7" key="1">
    <citation type="journal article" date="2019" name="Int. J. Syst. Evol. Microbiol.">
        <title>The Global Catalogue of Microorganisms (GCM) 10K type strain sequencing project: providing services to taxonomists for standard genome sequencing and annotation.</title>
        <authorList>
            <consortium name="The Broad Institute Genomics Platform"/>
            <consortium name="The Broad Institute Genome Sequencing Center for Infectious Disease"/>
            <person name="Wu L."/>
            <person name="Ma J."/>
        </authorList>
    </citation>
    <scope>NUCLEOTIDE SEQUENCE [LARGE SCALE GENOMIC DNA]</scope>
    <source>
        <strain evidence="6 7">JCM 13850</strain>
    </source>
</reference>
<organism evidence="6 7">
    <name type="scientific">Actinomadura napierensis</name>
    <dbReference type="NCBI Taxonomy" id="267854"/>
    <lineage>
        <taxon>Bacteria</taxon>
        <taxon>Bacillati</taxon>
        <taxon>Actinomycetota</taxon>
        <taxon>Actinomycetes</taxon>
        <taxon>Streptosporangiales</taxon>
        <taxon>Thermomonosporaceae</taxon>
        <taxon>Actinomadura</taxon>
    </lineage>
</organism>
<keyword evidence="3" id="KW-0804">Transcription</keyword>
<dbReference type="InterPro" id="IPR009057">
    <property type="entry name" value="Homeodomain-like_sf"/>
</dbReference>
<dbReference type="InterPro" id="IPR001647">
    <property type="entry name" value="HTH_TetR"/>
</dbReference>
<dbReference type="SUPFAM" id="SSF48498">
    <property type="entry name" value="Tetracyclin repressor-like, C-terminal domain"/>
    <property type="match status" value="1"/>
</dbReference>
<dbReference type="PANTHER" id="PTHR30055:SF234">
    <property type="entry name" value="HTH-TYPE TRANSCRIPTIONAL REGULATOR BETI"/>
    <property type="match status" value="1"/>
</dbReference>
<dbReference type="InterPro" id="IPR036271">
    <property type="entry name" value="Tet_transcr_reg_TetR-rel_C_sf"/>
</dbReference>
<dbReference type="PRINTS" id="PR00455">
    <property type="entry name" value="HTHTETR"/>
</dbReference>
<evidence type="ECO:0000313" key="7">
    <source>
        <dbReference type="Proteomes" id="UP001501020"/>
    </source>
</evidence>
<feature type="DNA-binding region" description="H-T-H motif" evidence="4">
    <location>
        <begin position="37"/>
        <end position="56"/>
    </location>
</feature>
<dbReference type="RefSeq" id="WP_344280968.1">
    <property type="nucleotide sequence ID" value="NZ_BAAAMR010000120.1"/>
</dbReference>
<accession>A0ABN3AEZ3</accession>
<dbReference type="Pfam" id="PF00440">
    <property type="entry name" value="TetR_N"/>
    <property type="match status" value="1"/>
</dbReference>
<dbReference type="PROSITE" id="PS50977">
    <property type="entry name" value="HTH_TETR_2"/>
    <property type="match status" value="1"/>
</dbReference>
<protein>
    <recommendedName>
        <fullName evidence="5">HTH tetR-type domain-containing protein</fullName>
    </recommendedName>
</protein>
<dbReference type="PANTHER" id="PTHR30055">
    <property type="entry name" value="HTH-TYPE TRANSCRIPTIONAL REGULATOR RUTR"/>
    <property type="match status" value="1"/>
</dbReference>
<dbReference type="InterPro" id="IPR050109">
    <property type="entry name" value="HTH-type_TetR-like_transc_reg"/>
</dbReference>
<gene>
    <name evidence="6" type="ORF">GCM10009727_82140</name>
</gene>
<keyword evidence="2 4" id="KW-0238">DNA-binding</keyword>
<feature type="domain" description="HTH tetR-type" evidence="5">
    <location>
        <begin position="14"/>
        <end position="74"/>
    </location>
</feature>
<dbReference type="Gene3D" id="1.10.357.10">
    <property type="entry name" value="Tetracycline Repressor, domain 2"/>
    <property type="match status" value="1"/>
</dbReference>
<evidence type="ECO:0000256" key="3">
    <source>
        <dbReference type="ARBA" id="ARBA00023163"/>
    </source>
</evidence>
<dbReference type="EMBL" id="BAAAMR010000120">
    <property type="protein sequence ID" value="GAA2164507.1"/>
    <property type="molecule type" value="Genomic_DNA"/>
</dbReference>
<evidence type="ECO:0000313" key="6">
    <source>
        <dbReference type="EMBL" id="GAA2164507.1"/>
    </source>
</evidence>
<evidence type="ECO:0000259" key="5">
    <source>
        <dbReference type="PROSITE" id="PS50977"/>
    </source>
</evidence>
<evidence type="ECO:0000256" key="2">
    <source>
        <dbReference type="ARBA" id="ARBA00023125"/>
    </source>
</evidence>
<keyword evidence="7" id="KW-1185">Reference proteome</keyword>
<comment type="caution">
    <text evidence="6">The sequence shown here is derived from an EMBL/GenBank/DDBJ whole genome shotgun (WGS) entry which is preliminary data.</text>
</comment>
<keyword evidence="1" id="KW-0805">Transcription regulation</keyword>
<proteinExistence type="predicted"/>
<sequence length="190" mass="20410">MPKLWDETIEAHRNAVREATLRTTAALVAEHGLASVTMSRIAKETGIGRATLYKYFPDVESILVAWHDQQVGGHLQRLAAARDRAGTPAEKLAEVLRTYAVTTHERPHDTEFAALVHRGGHMAGAEQRLRELVGDLLADAARDGAVRGDVPPEELAAFCLHALGAAGGLPSRDAVERLVTVTLDAVRASG</sequence>